<feature type="compositionally biased region" description="Basic and acidic residues" evidence="1">
    <location>
        <begin position="1"/>
        <end position="33"/>
    </location>
</feature>
<evidence type="ECO:0000256" key="1">
    <source>
        <dbReference type="SAM" id="MobiDB-lite"/>
    </source>
</evidence>
<evidence type="ECO:0000313" key="2">
    <source>
        <dbReference type="EMBL" id="CAG8782694.1"/>
    </source>
</evidence>
<protein>
    <submittedName>
        <fullName evidence="2">5593_t:CDS:1</fullName>
    </submittedName>
</protein>
<gene>
    <name evidence="2" type="ORF">AMORRO_LOCUS17461</name>
</gene>
<name>A0A9N9P421_9GLOM</name>
<feature type="non-terminal residue" evidence="2">
    <location>
        <position position="1"/>
    </location>
</feature>
<evidence type="ECO:0000313" key="3">
    <source>
        <dbReference type="Proteomes" id="UP000789342"/>
    </source>
</evidence>
<reference evidence="2" key="1">
    <citation type="submission" date="2021-06" db="EMBL/GenBank/DDBJ databases">
        <authorList>
            <person name="Kallberg Y."/>
            <person name="Tangrot J."/>
            <person name="Rosling A."/>
        </authorList>
    </citation>
    <scope>NUCLEOTIDE SEQUENCE</scope>
    <source>
        <strain evidence="2">CL551</strain>
    </source>
</reference>
<organism evidence="2 3">
    <name type="scientific">Acaulospora morrowiae</name>
    <dbReference type="NCBI Taxonomy" id="94023"/>
    <lineage>
        <taxon>Eukaryota</taxon>
        <taxon>Fungi</taxon>
        <taxon>Fungi incertae sedis</taxon>
        <taxon>Mucoromycota</taxon>
        <taxon>Glomeromycotina</taxon>
        <taxon>Glomeromycetes</taxon>
        <taxon>Diversisporales</taxon>
        <taxon>Acaulosporaceae</taxon>
        <taxon>Acaulospora</taxon>
    </lineage>
</organism>
<accession>A0A9N9P421</accession>
<comment type="caution">
    <text evidence="2">The sequence shown here is derived from an EMBL/GenBank/DDBJ whole genome shotgun (WGS) entry which is preliminary data.</text>
</comment>
<dbReference type="AlphaFoldDB" id="A0A9N9P421"/>
<feature type="region of interest" description="Disordered" evidence="1">
    <location>
        <begin position="1"/>
        <end position="40"/>
    </location>
</feature>
<dbReference type="EMBL" id="CAJVPV010054029">
    <property type="protein sequence ID" value="CAG8782694.1"/>
    <property type="molecule type" value="Genomic_DNA"/>
</dbReference>
<sequence>VLYYNDSKRYDNKYNSKNSDEMRRRERQSRELENQILETL</sequence>
<dbReference type="OrthoDB" id="446635at2759"/>
<proteinExistence type="predicted"/>
<dbReference type="Proteomes" id="UP000789342">
    <property type="component" value="Unassembled WGS sequence"/>
</dbReference>
<keyword evidence="3" id="KW-1185">Reference proteome</keyword>